<organism evidence="2 3">
    <name type="scientific">Enterococcus thailandicus</name>
    <dbReference type="NCBI Taxonomy" id="417368"/>
    <lineage>
        <taxon>Bacteria</taxon>
        <taxon>Bacillati</taxon>
        <taxon>Bacillota</taxon>
        <taxon>Bacilli</taxon>
        <taxon>Lactobacillales</taxon>
        <taxon>Enterococcaceae</taxon>
        <taxon>Enterococcus</taxon>
    </lineage>
</organism>
<feature type="transmembrane region" description="Helical" evidence="1">
    <location>
        <begin position="196"/>
        <end position="216"/>
    </location>
</feature>
<dbReference type="RefSeq" id="WP_067483684.1">
    <property type="nucleotide sequence ID" value="NZ_LWMN01000012.1"/>
</dbReference>
<dbReference type="EMBL" id="LWMN01000012">
    <property type="protein sequence ID" value="OAQ55887.1"/>
    <property type="molecule type" value="Genomic_DNA"/>
</dbReference>
<keyword evidence="1" id="KW-0812">Transmembrane</keyword>
<name>A0A179ERK9_ENTTH</name>
<reference evidence="2 3" key="1">
    <citation type="submission" date="2016-04" db="EMBL/GenBank/DDBJ databases">
        <title>Draft genome of an Enterococcus thailandicus strain isolated from bovine feces.</title>
        <authorList>
            <person name="Beukers A.G."/>
            <person name="Zaheer R."/>
            <person name="Goji N."/>
            <person name="Cook S.R."/>
            <person name="Amoako K."/>
            <person name="Chaves A.V."/>
            <person name="Ward M.P."/>
            <person name="Mcallister T.A."/>
        </authorList>
    </citation>
    <scope>NUCLEOTIDE SEQUENCE [LARGE SCALE GENOMIC DNA]</scope>
    <source>
        <strain evidence="2 3">F0711D 46</strain>
    </source>
</reference>
<feature type="transmembrane region" description="Helical" evidence="1">
    <location>
        <begin position="166"/>
        <end position="190"/>
    </location>
</feature>
<evidence type="ECO:0000313" key="3">
    <source>
        <dbReference type="Proteomes" id="UP000078516"/>
    </source>
</evidence>
<comment type="caution">
    <text evidence="2">The sequence shown here is derived from an EMBL/GenBank/DDBJ whole genome shotgun (WGS) entry which is preliminary data.</text>
</comment>
<evidence type="ECO:0008006" key="4">
    <source>
        <dbReference type="Google" id="ProtNLM"/>
    </source>
</evidence>
<dbReference type="InterPro" id="IPR009214">
    <property type="entry name" value="DUF1129"/>
</dbReference>
<dbReference type="Pfam" id="PF06570">
    <property type="entry name" value="DUF1129"/>
    <property type="match status" value="1"/>
</dbReference>
<feature type="transmembrane region" description="Helical" evidence="1">
    <location>
        <begin position="125"/>
        <end position="146"/>
    </location>
</feature>
<dbReference type="Proteomes" id="UP000078516">
    <property type="component" value="Unassembled WGS sequence"/>
</dbReference>
<feature type="transmembrane region" description="Helical" evidence="1">
    <location>
        <begin position="97"/>
        <end position="119"/>
    </location>
</feature>
<proteinExistence type="predicted"/>
<keyword evidence="3" id="KW-1185">Reference proteome</keyword>
<dbReference type="SUPFAM" id="SSF158560">
    <property type="entry name" value="BH3980-like"/>
    <property type="match status" value="1"/>
</dbReference>
<keyword evidence="1" id="KW-1133">Transmembrane helix</keyword>
<evidence type="ECO:0000256" key="1">
    <source>
        <dbReference type="SAM" id="Phobius"/>
    </source>
</evidence>
<gene>
    <name evidence="2" type="ORF">A6E74_07425</name>
</gene>
<dbReference type="PIRSF" id="PIRSF033111">
    <property type="entry name" value="UCP033111"/>
    <property type="match status" value="1"/>
</dbReference>
<sequence length="231" mass="25773">MEPEQLREMVKENNNLETQLTKRNQQYIFDLKKSLEAANLSEAEKVNALHDMLPVLVKEQKGGKTARQLFGTVSERTESIISKPVAPKKSSTPVLMWLDNTLLLLGLLSIMIAITGFFSRETAPAYGISTLLFGSAIGGWVFYMMYKYIYQYEYPGADRSRKPGMLKTLLILGGSTLVWVIAFSATTLLPPVLNPVLNPIVVIVIGAAALALRYYLKKKYEIVGSLSVPRR</sequence>
<protein>
    <recommendedName>
        <fullName evidence="4">DUF1129 domain-containing protein</fullName>
    </recommendedName>
</protein>
<accession>A0A179ERK9</accession>
<dbReference type="AlphaFoldDB" id="A0A179ERK9"/>
<keyword evidence="1" id="KW-0472">Membrane</keyword>
<evidence type="ECO:0000313" key="2">
    <source>
        <dbReference type="EMBL" id="OAQ55887.1"/>
    </source>
</evidence>